<sequence length="161" mass="18978">MIERLYFYFNSLEKRERYLISFGIIFVILFIGIFFITVPHYKSVKKVKEKLYQEIERYNELRKLAGLYRANNKSSRKIEPLTLAKINELSQKAGIKEFLQSIRPVEKQGMQSYEVIIKGVSSEKFSAFIHNIKQEGYKIYFLSVKNPAQNQKLNVRIVLGD</sequence>
<evidence type="ECO:0000313" key="3">
    <source>
        <dbReference type="Proteomes" id="UP000772812"/>
    </source>
</evidence>
<keyword evidence="1" id="KW-0472">Membrane</keyword>
<proteinExistence type="predicted"/>
<evidence type="ECO:0000256" key="1">
    <source>
        <dbReference type="SAM" id="Phobius"/>
    </source>
</evidence>
<keyword evidence="1" id="KW-1133">Transmembrane helix</keyword>
<keyword evidence="3" id="KW-1185">Reference proteome</keyword>
<keyword evidence="1" id="KW-0812">Transmembrane</keyword>
<dbReference type="EMBL" id="JAACYA010000001">
    <property type="protein sequence ID" value="MBK3332294.1"/>
    <property type="molecule type" value="Genomic_DNA"/>
</dbReference>
<reference evidence="2 3" key="1">
    <citation type="journal article" date="2021" name="Syst. Appl. Microbiol.">
        <title>Persephonella atlantica sp. nov.: How to adapt to physico-chemical gradients in high temperature hydrothermal habitats.</title>
        <authorList>
            <person name="Francois D.X."/>
            <person name="Godfroy A."/>
            <person name="Mathien C."/>
            <person name="Aube J."/>
            <person name="Cathalot C."/>
            <person name="Lesongeur F."/>
            <person name="L'Haridon S."/>
            <person name="Philippon X."/>
            <person name="Roussel E.G."/>
        </authorList>
    </citation>
    <scope>NUCLEOTIDE SEQUENCE [LARGE SCALE GENOMIC DNA]</scope>
    <source>
        <strain evidence="2 3">MO1340</strain>
    </source>
</reference>
<name>A0ABS1GH81_9AQUI</name>
<protein>
    <recommendedName>
        <fullName evidence="4">General secretion pathway protein M</fullName>
    </recommendedName>
</protein>
<dbReference type="RefSeq" id="WP_200673673.1">
    <property type="nucleotide sequence ID" value="NZ_JAACYA010000001.1"/>
</dbReference>
<organism evidence="2 3">
    <name type="scientific">Persephonella atlantica</name>
    <dbReference type="NCBI Taxonomy" id="2699429"/>
    <lineage>
        <taxon>Bacteria</taxon>
        <taxon>Pseudomonadati</taxon>
        <taxon>Aquificota</taxon>
        <taxon>Aquificia</taxon>
        <taxon>Aquificales</taxon>
        <taxon>Hydrogenothermaceae</taxon>
        <taxon>Persephonella</taxon>
    </lineage>
</organism>
<evidence type="ECO:0000313" key="2">
    <source>
        <dbReference type="EMBL" id="MBK3332294.1"/>
    </source>
</evidence>
<dbReference type="Pfam" id="PF04612">
    <property type="entry name" value="T2SSM"/>
    <property type="match status" value="1"/>
</dbReference>
<dbReference type="InterPro" id="IPR007690">
    <property type="entry name" value="T2SS_GspM"/>
</dbReference>
<gene>
    <name evidence="2" type="ORF">GWK41_04335</name>
</gene>
<dbReference type="Proteomes" id="UP000772812">
    <property type="component" value="Unassembled WGS sequence"/>
</dbReference>
<comment type="caution">
    <text evidence="2">The sequence shown here is derived from an EMBL/GenBank/DDBJ whole genome shotgun (WGS) entry which is preliminary data.</text>
</comment>
<evidence type="ECO:0008006" key="4">
    <source>
        <dbReference type="Google" id="ProtNLM"/>
    </source>
</evidence>
<feature type="transmembrane region" description="Helical" evidence="1">
    <location>
        <begin position="20"/>
        <end position="41"/>
    </location>
</feature>
<accession>A0ABS1GH81</accession>